<dbReference type="EMBL" id="JAANBB010000057">
    <property type="protein sequence ID" value="KAF7552664.1"/>
    <property type="molecule type" value="Genomic_DNA"/>
</dbReference>
<sequence length="193" mass="20823">MSAFTLSASPNTDIWKKPPSTDVFTAPFRPHSSGPVKTFTSTSITFTTTYQHQYDQAGLLLTLTNTANPSAPRKWIKAGIEYYNGTARLSVVACDTWADWSVADAAGGADVVAGTKSVTVSVVSEGDELGKSLWVYAVDGETKTPLREICWVLGDNGGEGLDLEVSALVARPGKDINGELEVKFQDFDVQWQK</sequence>
<keyword evidence="2" id="KW-1185">Reference proteome</keyword>
<dbReference type="Pfam" id="PF07081">
    <property type="entry name" value="DUF1349"/>
    <property type="match status" value="1"/>
</dbReference>
<evidence type="ECO:0000313" key="2">
    <source>
        <dbReference type="Proteomes" id="UP000722485"/>
    </source>
</evidence>
<comment type="caution">
    <text evidence="1">The sequence shown here is derived from an EMBL/GenBank/DDBJ whole genome shotgun (WGS) entry which is preliminary data.</text>
</comment>
<dbReference type="Proteomes" id="UP000722485">
    <property type="component" value="Unassembled WGS sequence"/>
</dbReference>
<dbReference type="InterPro" id="IPR009784">
    <property type="entry name" value="DUF1349"/>
</dbReference>
<organism evidence="1 2">
    <name type="scientific">Cylindrodendrum hubeiense</name>
    <dbReference type="NCBI Taxonomy" id="595255"/>
    <lineage>
        <taxon>Eukaryota</taxon>
        <taxon>Fungi</taxon>
        <taxon>Dikarya</taxon>
        <taxon>Ascomycota</taxon>
        <taxon>Pezizomycotina</taxon>
        <taxon>Sordariomycetes</taxon>
        <taxon>Hypocreomycetidae</taxon>
        <taxon>Hypocreales</taxon>
        <taxon>Nectriaceae</taxon>
        <taxon>Cylindrodendrum</taxon>
    </lineage>
</organism>
<dbReference type="Gene3D" id="2.60.120.200">
    <property type="match status" value="1"/>
</dbReference>
<proteinExistence type="predicted"/>
<name>A0A9P5HEF3_9HYPO</name>
<dbReference type="PANTHER" id="PTHR35332">
    <property type="entry name" value="REGULATION OF ENOLASE PROTEIN 1"/>
    <property type="match status" value="1"/>
</dbReference>
<dbReference type="PANTHER" id="PTHR35332:SF2">
    <property type="entry name" value="REGULATION OF ENOLASE PROTEIN 1"/>
    <property type="match status" value="1"/>
</dbReference>
<evidence type="ECO:0000313" key="1">
    <source>
        <dbReference type="EMBL" id="KAF7552664.1"/>
    </source>
</evidence>
<gene>
    <name evidence="1" type="ORF">G7Z17_g4182</name>
</gene>
<dbReference type="AlphaFoldDB" id="A0A9P5HEF3"/>
<accession>A0A9P5HEF3</accession>
<evidence type="ECO:0008006" key="3">
    <source>
        <dbReference type="Google" id="ProtNLM"/>
    </source>
</evidence>
<protein>
    <recommendedName>
        <fullName evidence="3">Lectin</fullName>
    </recommendedName>
</protein>
<reference evidence="1" key="1">
    <citation type="submission" date="2020-03" db="EMBL/GenBank/DDBJ databases">
        <title>Draft Genome Sequence of Cylindrodendrum hubeiense.</title>
        <authorList>
            <person name="Buettner E."/>
            <person name="Kellner H."/>
        </authorList>
    </citation>
    <scope>NUCLEOTIDE SEQUENCE</scope>
    <source>
        <strain evidence="1">IHI 201604</strain>
    </source>
</reference>
<dbReference type="OrthoDB" id="42525at2759"/>